<sequence length="175" mass="20646">MSGKHSMNGVAERQNQTLKDMMRKRRHAIPNDYIVFLQEYEDDIGLIKDDPINFCQAMQSSNSQKWIDAMKDELKYMQDNDVWDLIELLEGVKPIGCKWIFKTKKDSKGLPHETKRFLMKNFKMKDFGEVSFVLGKVMVLNTPNQKTFFVLPIRREKRRSLEGSKAIWLRKTINQ</sequence>
<feature type="non-terminal residue" evidence="1">
    <location>
        <position position="1"/>
    </location>
</feature>
<evidence type="ECO:0000313" key="2">
    <source>
        <dbReference type="Proteomes" id="UP000257109"/>
    </source>
</evidence>
<keyword evidence="2" id="KW-1185">Reference proteome</keyword>
<gene>
    <name evidence="1" type="ORF">CR513_57076</name>
</gene>
<reference evidence="1" key="1">
    <citation type="submission" date="2018-05" db="EMBL/GenBank/DDBJ databases">
        <title>Draft genome of Mucuna pruriens seed.</title>
        <authorList>
            <person name="Nnadi N.E."/>
            <person name="Vos R."/>
            <person name="Hasami M.H."/>
            <person name="Devisetty U.K."/>
            <person name="Aguiy J.C."/>
        </authorList>
    </citation>
    <scope>NUCLEOTIDE SEQUENCE [LARGE SCALE GENOMIC DNA]</scope>
    <source>
        <strain evidence="1">JCA_2017</strain>
    </source>
</reference>
<comment type="caution">
    <text evidence="1">The sequence shown here is derived from an EMBL/GenBank/DDBJ whole genome shotgun (WGS) entry which is preliminary data.</text>
</comment>
<dbReference type="Proteomes" id="UP000257109">
    <property type="component" value="Unassembled WGS sequence"/>
</dbReference>
<protein>
    <recommendedName>
        <fullName evidence="3">Reverse transcriptase Ty1/copia-type domain-containing protein</fullName>
    </recommendedName>
</protein>
<evidence type="ECO:0008006" key="3">
    <source>
        <dbReference type="Google" id="ProtNLM"/>
    </source>
</evidence>
<accession>A0A371EEG4</accession>
<dbReference type="AlphaFoldDB" id="A0A371EEG4"/>
<dbReference type="EMBL" id="QJKJ01014413">
    <property type="protein sequence ID" value="RDX64379.1"/>
    <property type="molecule type" value="Genomic_DNA"/>
</dbReference>
<proteinExistence type="predicted"/>
<organism evidence="1 2">
    <name type="scientific">Mucuna pruriens</name>
    <name type="common">Velvet bean</name>
    <name type="synonym">Dolichos pruriens</name>
    <dbReference type="NCBI Taxonomy" id="157652"/>
    <lineage>
        <taxon>Eukaryota</taxon>
        <taxon>Viridiplantae</taxon>
        <taxon>Streptophyta</taxon>
        <taxon>Embryophyta</taxon>
        <taxon>Tracheophyta</taxon>
        <taxon>Spermatophyta</taxon>
        <taxon>Magnoliopsida</taxon>
        <taxon>eudicotyledons</taxon>
        <taxon>Gunneridae</taxon>
        <taxon>Pentapetalae</taxon>
        <taxon>rosids</taxon>
        <taxon>fabids</taxon>
        <taxon>Fabales</taxon>
        <taxon>Fabaceae</taxon>
        <taxon>Papilionoideae</taxon>
        <taxon>50 kb inversion clade</taxon>
        <taxon>NPAAA clade</taxon>
        <taxon>indigoferoid/millettioid clade</taxon>
        <taxon>Phaseoleae</taxon>
        <taxon>Mucuna</taxon>
    </lineage>
</organism>
<name>A0A371EEG4_MUCPR</name>
<dbReference type="OrthoDB" id="411615at2759"/>
<evidence type="ECO:0000313" key="1">
    <source>
        <dbReference type="EMBL" id="RDX64379.1"/>
    </source>
</evidence>